<comment type="caution">
    <text evidence="10">The sequence shown here is derived from an EMBL/GenBank/DDBJ whole genome shotgun (WGS) entry which is preliminary data.</text>
</comment>
<dbReference type="InterPro" id="IPR010065">
    <property type="entry name" value="AA_ABC_transptr_permease_3TM"/>
</dbReference>
<comment type="subcellular location">
    <subcellularLocation>
        <location evidence="1 8">Cell membrane</location>
        <topology evidence="1 8">Multi-pass membrane protein</topology>
    </subcellularLocation>
</comment>
<keyword evidence="7 8" id="KW-0472">Membrane</keyword>
<organism evidence="10 11">
    <name type="scientific">Nocardia uniformis</name>
    <dbReference type="NCBI Taxonomy" id="53432"/>
    <lineage>
        <taxon>Bacteria</taxon>
        <taxon>Bacillati</taxon>
        <taxon>Actinomycetota</taxon>
        <taxon>Actinomycetes</taxon>
        <taxon>Mycobacteriales</taxon>
        <taxon>Nocardiaceae</taxon>
        <taxon>Nocardia</taxon>
    </lineage>
</organism>
<dbReference type="Proteomes" id="UP000586827">
    <property type="component" value="Unassembled WGS sequence"/>
</dbReference>
<dbReference type="PANTHER" id="PTHR30614:SF0">
    <property type="entry name" value="L-CYSTINE TRANSPORT SYSTEM PERMEASE PROTEIN TCYL"/>
    <property type="match status" value="1"/>
</dbReference>
<keyword evidence="2 8" id="KW-0813">Transport</keyword>
<accession>A0A849BYH3</accession>
<dbReference type="InterPro" id="IPR043429">
    <property type="entry name" value="ArtM/GltK/GlnP/TcyL/YhdX-like"/>
</dbReference>
<feature type="transmembrane region" description="Helical" evidence="8">
    <location>
        <begin position="197"/>
        <end position="216"/>
    </location>
</feature>
<evidence type="ECO:0000256" key="3">
    <source>
        <dbReference type="ARBA" id="ARBA00022475"/>
    </source>
</evidence>
<dbReference type="Gene3D" id="1.10.3720.10">
    <property type="entry name" value="MetI-like"/>
    <property type="match status" value="1"/>
</dbReference>
<evidence type="ECO:0000256" key="7">
    <source>
        <dbReference type="ARBA" id="ARBA00023136"/>
    </source>
</evidence>
<dbReference type="PROSITE" id="PS50928">
    <property type="entry name" value="ABC_TM1"/>
    <property type="match status" value="1"/>
</dbReference>
<dbReference type="PANTHER" id="PTHR30614">
    <property type="entry name" value="MEMBRANE COMPONENT OF AMINO ACID ABC TRANSPORTER"/>
    <property type="match status" value="1"/>
</dbReference>
<evidence type="ECO:0000256" key="5">
    <source>
        <dbReference type="ARBA" id="ARBA00022970"/>
    </source>
</evidence>
<evidence type="ECO:0000313" key="11">
    <source>
        <dbReference type="Proteomes" id="UP000586827"/>
    </source>
</evidence>
<dbReference type="NCBIfam" id="TIGR01726">
    <property type="entry name" value="HEQRo_perm_3TM"/>
    <property type="match status" value="1"/>
</dbReference>
<reference evidence="10 11" key="1">
    <citation type="submission" date="2020-05" db="EMBL/GenBank/DDBJ databases">
        <title>MicrobeNet Type strains.</title>
        <authorList>
            <person name="Nicholson A.C."/>
        </authorList>
    </citation>
    <scope>NUCLEOTIDE SEQUENCE [LARGE SCALE GENOMIC DNA]</scope>
    <source>
        <strain evidence="10 11">JCM 3224</strain>
    </source>
</reference>
<evidence type="ECO:0000313" key="10">
    <source>
        <dbReference type="EMBL" id="NNH71334.1"/>
    </source>
</evidence>
<keyword evidence="11" id="KW-1185">Reference proteome</keyword>
<dbReference type="AlphaFoldDB" id="A0A849BYH3"/>
<evidence type="ECO:0000256" key="4">
    <source>
        <dbReference type="ARBA" id="ARBA00022692"/>
    </source>
</evidence>
<dbReference type="SUPFAM" id="SSF161098">
    <property type="entry name" value="MetI-like"/>
    <property type="match status" value="1"/>
</dbReference>
<evidence type="ECO:0000256" key="6">
    <source>
        <dbReference type="ARBA" id="ARBA00022989"/>
    </source>
</evidence>
<dbReference type="CDD" id="cd06261">
    <property type="entry name" value="TM_PBP2"/>
    <property type="match status" value="1"/>
</dbReference>
<dbReference type="InterPro" id="IPR035906">
    <property type="entry name" value="MetI-like_sf"/>
</dbReference>
<dbReference type="GO" id="GO:0043190">
    <property type="term" value="C:ATP-binding cassette (ABC) transporter complex"/>
    <property type="evidence" value="ECO:0007669"/>
    <property type="project" value="InterPro"/>
</dbReference>
<evidence type="ECO:0000256" key="2">
    <source>
        <dbReference type="ARBA" id="ARBA00022448"/>
    </source>
</evidence>
<gene>
    <name evidence="10" type="ORF">HLB23_15935</name>
</gene>
<dbReference type="GO" id="GO:0022857">
    <property type="term" value="F:transmembrane transporter activity"/>
    <property type="evidence" value="ECO:0007669"/>
    <property type="project" value="InterPro"/>
</dbReference>
<keyword evidence="6 8" id="KW-1133">Transmembrane helix</keyword>
<dbReference type="InterPro" id="IPR000515">
    <property type="entry name" value="MetI-like"/>
</dbReference>
<name>A0A849BYH3_9NOCA</name>
<proteinExistence type="inferred from homology"/>
<comment type="similarity">
    <text evidence="8">Belongs to the binding-protein-dependent transport system permease family.</text>
</comment>
<feature type="domain" description="ABC transmembrane type-1" evidence="9">
    <location>
        <begin position="21"/>
        <end position="216"/>
    </location>
</feature>
<keyword evidence="5" id="KW-0029">Amino-acid transport</keyword>
<sequence length="226" mass="25301">MMEKWRWDRFFEAFPYIWDGLLVTVQFTLLGSLVAYALGLIFAVVRQFEIPVVDQLLWAFIEFVRSTPLLVQIFVLYWVVRPELLGGFSTDTQRLIVGVTALGVHYACYTSEVYRAGIEAVPVGQWEAATALNMPRARIWTGVVLPQAIPRVLPALGNYTIAMFKEVPLLSAIVVLDMVYQVKTVYAASAGGAGPEAWFAIGLTFFALSYPCSLLVRKLERRVGTL</sequence>
<dbReference type="GO" id="GO:0006865">
    <property type="term" value="P:amino acid transport"/>
    <property type="evidence" value="ECO:0007669"/>
    <property type="project" value="UniProtKB-KW"/>
</dbReference>
<dbReference type="EMBL" id="JABELX010000005">
    <property type="protein sequence ID" value="NNH71334.1"/>
    <property type="molecule type" value="Genomic_DNA"/>
</dbReference>
<evidence type="ECO:0000256" key="8">
    <source>
        <dbReference type="RuleBase" id="RU363032"/>
    </source>
</evidence>
<keyword evidence="3" id="KW-1003">Cell membrane</keyword>
<dbReference type="Pfam" id="PF00528">
    <property type="entry name" value="BPD_transp_1"/>
    <property type="match status" value="1"/>
</dbReference>
<keyword evidence="4 8" id="KW-0812">Transmembrane</keyword>
<evidence type="ECO:0000256" key="1">
    <source>
        <dbReference type="ARBA" id="ARBA00004651"/>
    </source>
</evidence>
<feature type="transmembrane region" description="Helical" evidence="8">
    <location>
        <begin position="57"/>
        <end position="80"/>
    </location>
</feature>
<feature type="transmembrane region" description="Helical" evidence="8">
    <location>
        <begin position="20"/>
        <end position="45"/>
    </location>
</feature>
<evidence type="ECO:0000259" key="9">
    <source>
        <dbReference type="PROSITE" id="PS50928"/>
    </source>
</evidence>
<protein>
    <submittedName>
        <fullName evidence="10">Amino acid ABC transporter permease</fullName>
    </submittedName>
</protein>